<dbReference type="PANTHER" id="PTHR43820">
    <property type="entry name" value="HIGH-AFFINITY BRANCHED-CHAIN AMINO ACID TRANSPORT ATP-BINDING PROTEIN LIVF"/>
    <property type="match status" value="1"/>
</dbReference>
<dbReference type="InterPro" id="IPR017871">
    <property type="entry name" value="ABC_transporter-like_CS"/>
</dbReference>
<protein>
    <submittedName>
        <fullName evidence="8">ABC transporter ATP-binding protein</fullName>
    </submittedName>
</protein>
<evidence type="ECO:0000256" key="2">
    <source>
        <dbReference type="ARBA" id="ARBA00022448"/>
    </source>
</evidence>
<dbReference type="PANTHER" id="PTHR43820:SF4">
    <property type="entry name" value="HIGH-AFFINITY BRANCHED-CHAIN AMINO ACID TRANSPORT ATP-BINDING PROTEIN LIVF"/>
    <property type="match status" value="1"/>
</dbReference>
<evidence type="ECO:0000256" key="4">
    <source>
        <dbReference type="ARBA" id="ARBA00022741"/>
    </source>
</evidence>
<evidence type="ECO:0000313" key="8">
    <source>
        <dbReference type="EMBL" id="GGW81574.1"/>
    </source>
</evidence>
<keyword evidence="5 8" id="KW-0067">ATP-binding</keyword>
<evidence type="ECO:0000259" key="7">
    <source>
        <dbReference type="PROSITE" id="PS50893"/>
    </source>
</evidence>
<dbReference type="Gene3D" id="3.40.50.300">
    <property type="entry name" value="P-loop containing nucleotide triphosphate hydrolases"/>
    <property type="match status" value="1"/>
</dbReference>
<evidence type="ECO:0000313" key="9">
    <source>
        <dbReference type="Proteomes" id="UP000608345"/>
    </source>
</evidence>
<reference evidence="8" key="2">
    <citation type="submission" date="2020-09" db="EMBL/GenBank/DDBJ databases">
        <authorList>
            <person name="Sun Q."/>
            <person name="Kim S."/>
        </authorList>
    </citation>
    <scope>NUCLEOTIDE SEQUENCE</scope>
    <source>
        <strain evidence="8">KCTC 23732</strain>
    </source>
</reference>
<keyword evidence="6" id="KW-0029">Amino-acid transport</keyword>
<dbReference type="Proteomes" id="UP000608345">
    <property type="component" value="Unassembled WGS sequence"/>
</dbReference>
<dbReference type="SUPFAM" id="SSF52540">
    <property type="entry name" value="P-loop containing nucleoside triphosphate hydrolases"/>
    <property type="match status" value="1"/>
</dbReference>
<keyword evidence="3" id="KW-1003">Cell membrane</keyword>
<keyword evidence="2" id="KW-0813">Transport</keyword>
<accession>A0A918MWR1</accession>
<dbReference type="InterPro" id="IPR027417">
    <property type="entry name" value="P-loop_NTPase"/>
</dbReference>
<proteinExistence type="inferred from homology"/>
<evidence type="ECO:0000256" key="6">
    <source>
        <dbReference type="ARBA" id="ARBA00022970"/>
    </source>
</evidence>
<evidence type="ECO:0000256" key="3">
    <source>
        <dbReference type="ARBA" id="ARBA00022475"/>
    </source>
</evidence>
<keyword evidence="3" id="KW-0472">Membrane</keyword>
<comment type="similarity">
    <text evidence="1">Belongs to the ABC transporter superfamily.</text>
</comment>
<dbReference type="InterPro" id="IPR003439">
    <property type="entry name" value="ABC_transporter-like_ATP-bd"/>
</dbReference>
<evidence type="ECO:0000256" key="1">
    <source>
        <dbReference type="ARBA" id="ARBA00005417"/>
    </source>
</evidence>
<organism evidence="8 9">
    <name type="scientific">Advenella faeciporci</name>
    <dbReference type="NCBI Taxonomy" id="797535"/>
    <lineage>
        <taxon>Bacteria</taxon>
        <taxon>Pseudomonadati</taxon>
        <taxon>Pseudomonadota</taxon>
        <taxon>Betaproteobacteria</taxon>
        <taxon>Burkholderiales</taxon>
        <taxon>Alcaligenaceae</taxon>
    </lineage>
</organism>
<name>A0A918MWR1_9BURK</name>
<feature type="domain" description="ABC transporter" evidence="7">
    <location>
        <begin position="8"/>
        <end position="240"/>
    </location>
</feature>
<reference evidence="8" key="1">
    <citation type="journal article" date="2014" name="Int. J. Syst. Evol. Microbiol.">
        <title>Complete genome sequence of Corynebacterium casei LMG S-19264T (=DSM 44701T), isolated from a smear-ripened cheese.</title>
        <authorList>
            <consortium name="US DOE Joint Genome Institute (JGI-PGF)"/>
            <person name="Walter F."/>
            <person name="Albersmeier A."/>
            <person name="Kalinowski J."/>
            <person name="Ruckert C."/>
        </authorList>
    </citation>
    <scope>NUCLEOTIDE SEQUENCE</scope>
    <source>
        <strain evidence="8">KCTC 23732</strain>
    </source>
</reference>
<dbReference type="PROSITE" id="PS50893">
    <property type="entry name" value="ABC_TRANSPORTER_2"/>
    <property type="match status" value="1"/>
</dbReference>
<dbReference type="EMBL" id="BMYS01000004">
    <property type="protein sequence ID" value="GGW81574.1"/>
    <property type="molecule type" value="Genomic_DNA"/>
</dbReference>
<dbReference type="Pfam" id="PF00005">
    <property type="entry name" value="ABC_tran"/>
    <property type="match status" value="1"/>
</dbReference>
<dbReference type="GO" id="GO:0016887">
    <property type="term" value="F:ATP hydrolysis activity"/>
    <property type="evidence" value="ECO:0007669"/>
    <property type="project" value="InterPro"/>
</dbReference>
<dbReference type="SMART" id="SM00382">
    <property type="entry name" value="AAA"/>
    <property type="match status" value="1"/>
</dbReference>
<evidence type="ECO:0000256" key="5">
    <source>
        <dbReference type="ARBA" id="ARBA00022840"/>
    </source>
</evidence>
<sequence>MKNNDIVLEVKDLSVKYGIVPAVDGVTFSVKKGTIATIVGSNGAGKSTIMKALTGLITPHKGSIRFFGEDISGVAPDCLVERGLVLVPEGRRLFKDMTVRENLETGAYLERNKTAIKKYLDEVLERFPALKNRLGARAGSLSGGQQQMVAVGRAMMARPKMLLLDEPTIGLAPAIVDDIAQIILDIAAEGVDVMLVEQNAEMALEIATHAFIIERGQILLDGPAHDLAKSEQVRKAYLGI</sequence>
<comment type="caution">
    <text evidence="8">The sequence shown here is derived from an EMBL/GenBank/DDBJ whole genome shotgun (WGS) entry which is preliminary data.</text>
</comment>
<dbReference type="InterPro" id="IPR003593">
    <property type="entry name" value="AAA+_ATPase"/>
</dbReference>
<dbReference type="PROSITE" id="PS00211">
    <property type="entry name" value="ABC_TRANSPORTER_1"/>
    <property type="match status" value="1"/>
</dbReference>
<dbReference type="CDD" id="cd03224">
    <property type="entry name" value="ABC_TM1139_LivF_branched"/>
    <property type="match status" value="1"/>
</dbReference>
<keyword evidence="4" id="KW-0547">Nucleotide-binding</keyword>
<gene>
    <name evidence="8" type="ORF">GCM10011450_09330</name>
</gene>
<dbReference type="GO" id="GO:0015658">
    <property type="term" value="F:branched-chain amino acid transmembrane transporter activity"/>
    <property type="evidence" value="ECO:0007669"/>
    <property type="project" value="TreeGrafter"/>
</dbReference>
<dbReference type="RefSeq" id="WP_189384289.1">
    <property type="nucleotide sequence ID" value="NZ_BAABFY010000056.1"/>
</dbReference>
<dbReference type="AlphaFoldDB" id="A0A918MWR1"/>
<dbReference type="InterPro" id="IPR052156">
    <property type="entry name" value="BCAA_Transport_ATP-bd_LivF"/>
</dbReference>
<dbReference type="GO" id="GO:0005524">
    <property type="term" value="F:ATP binding"/>
    <property type="evidence" value="ECO:0007669"/>
    <property type="project" value="UniProtKB-KW"/>
</dbReference>
<keyword evidence="9" id="KW-1185">Reference proteome</keyword>
<dbReference type="GO" id="GO:0015807">
    <property type="term" value="P:L-amino acid transport"/>
    <property type="evidence" value="ECO:0007669"/>
    <property type="project" value="TreeGrafter"/>
</dbReference>